<organism evidence="2 3">
    <name type="scientific">Stylosanthes scabra</name>
    <dbReference type="NCBI Taxonomy" id="79078"/>
    <lineage>
        <taxon>Eukaryota</taxon>
        <taxon>Viridiplantae</taxon>
        <taxon>Streptophyta</taxon>
        <taxon>Embryophyta</taxon>
        <taxon>Tracheophyta</taxon>
        <taxon>Spermatophyta</taxon>
        <taxon>Magnoliopsida</taxon>
        <taxon>eudicotyledons</taxon>
        <taxon>Gunneridae</taxon>
        <taxon>Pentapetalae</taxon>
        <taxon>rosids</taxon>
        <taxon>fabids</taxon>
        <taxon>Fabales</taxon>
        <taxon>Fabaceae</taxon>
        <taxon>Papilionoideae</taxon>
        <taxon>50 kb inversion clade</taxon>
        <taxon>dalbergioids sensu lato</taxon>
        <taxon>Dalbergieae</taxon>
        <taxon>Pterocarpus clade</taxon>
        <taxon>Stylosanthes</taxon>
    </lineage>
</organism>
<protein>
    <submittedName>
        <fullName evidence="2">Uncharacterized protein</fullName>
    </submittedName>
</protein>
<feature type="region of interest" description="Disordered" evidence="1">
    <location>
        <begin position="49"/>
        <end position="68"/>
    </location>
</feature>
<comment type="caution">
    <text evidence="2">The sequence shown here is derived from an EMBL/GenBank/DDBJ whole genome shotgun (WGS) entry which is preliminary data.</text>
</comment>
<sequence length="68" mass="7808">MKNNHDYAHRYNDVVRRGIFLSYGGRRWLACWENDEKETGKRVPIVVEGAKKSEIRAGTRDRGGDGSQ</sequence>
<gene>
    <name evidence="2" type="ORF">PIB30_016134</name>
</gene>
<reference evidence="2 3" key="1">
    <citation type="journal article" date="2023" name="Plants (Basel)">
        <title>Bridging the Gap: Combining Genomics and Transcriptomics Approaches to Understand Stylosanthes scabra, an Orphan Legume from the Brazilian Caatinga.</title>
        <authorList>
            <person name="Ferreira-Neto J.R.C."/>
            <person name="da Silva M.D."/>
            <person name="Binneck E."/>
            <person name="de Melo N.F."/>
            <person name="da Silva R.H."/>
            <person name="de Melo A.L.T.M."/>
            <person name="Pandolfi V."/>
            <person name="Bustamante F.O."/>
            <person name="Brasileiro-Vidal A.C."/>
            <person name="Benko-Iseppon A.M."/>
        </authorList>
    </citation>
    <scope>NUCLEOTIDE SEQUENCE [LARGE SCALE GENOMIC DNA]</scope>
    <source>
        <tissue evidence="2">Leaves</tissue>
    </source>
</reference>
<keyword evidence="3" id="KW-1185">Reference proteome</keyword>
<name>A0ABU6S7J7_9FABA</name>
<dbReference type="EMBL" id="JASCZI010060460">
    <property type="protein sequence ID" value="MED6132103.1"/>
    <property type="molecule type" value="Genomic_DNA"/>
</dbReference>
<accession>A0ABU6S7J7</accession>
<evidence type="ECO:0000256" key="1">
    <source>
        <dbReference type="SAM" id="MobiDB-lite"/>
    </source>
</evidence>
<evidence type="ECO:0000313" key="3">
    <source>
        <dbReference type="Proteomes" id="UP001341840"/>
    </source>
</evidence>
<evidence type="ECO:0000313" key="2">
    <source>
        <dbReference type="EMBL" id="MED6132103.1"/>
    </source>
</evidence>
<proteinExistence type="predicted"/>
<dbReference type="Proteomes" id="UP001341840">
    <property type="component" value="Unassembled WGS sequence"/>
</dbReference>